<keyword evidence="1" id="KW-0805">Transcription regulation</keyword>
<dbReference type="Gene3D" id="1.10.10.10">
    <property type="entry name" value="Winged helix-like DNA-binding domain superfamily/Winged helix DNA-binding domain"/>
    <property type="match status" value="1"/>
</dbReference>
<dbReference type="PANTHER" id="PTHR44846:SF17">
    <property type="entry name" value="GNTR-FAMILY TRANSCRIPTIONAL REGULATOR"/>
    <property type="match status" value="1"/>
</dbReference>
<organism evidence="6 7">
    <name type="scientific">Amycolatopsis minnesotensis</name>
    <dbReference type="NCBI Taxonomy" id="337894"/>
    <lineage>
        <taxon>Bacteria</taxon>
        <taxon>Bacillati</taxon>
        <taxon>Actinomycetota</taxon>
        <taxon>Actinomycetes</taxon>
        <taxon>Pseudonocardiales</taxon>
        <taxon>Pseudonocardiaceae</taxon>
        <taxon>Amycolatopsis</taxon>
    </lineage>
</organism>
<comment type="caution">
    <text evidence="6">The sequence shown here is derived from an EMBL/GenBank/DDBJ whole genome shotgun (WGS) entry which is preliminary data.</text>
</comment>
<dbReference type="EMBL" id="BAAANN010000038">
    <property type="protein sequence ID" value="GAA1982856.1"/>
    <property type="molecule type" value="Genomic_DNA"/>
</dbReference>
<dbReference type="SMART" id="SM00345">
    <property type="entry name" value="HTH_GNTR"/>
    <property type="match status" value="1"/>
</dbReference>
<keyword evidence="7" id="KW-1185">Reference proteome</keyword>
<reference evidence="6 7" key="1">
    <citation type="journal article" date="2019" name="Int. J. Syst. Evol. Microbiol.">
        <title>The Global Catalogue of Microorganisms (GCM) 10K type strain sequencing project: providing services to taxonomists for standard genome sequencing and annotation.</title>
        <authorList>
            <consortium name="The Broad Institute Genomics Platform"/>
            <consortium name="The Broad Institute Genome Sequencing Center for Infectious Disease"/>
            <person name="Wu L."/>
            <person name="Ma J."/>
        </authorList>
    </citation>
    <scope>NUCLEOTIDE SEQUENCE [LARGE SCALE GENOMIC DNA]</scope>
    <source>
        <strain evidence="6 7">JCM 14545</strain>
    </source>
</reference>
<dbReference type="Proteomes" id="UP001501116">
    <property type="component" value="Unassembled WGS sequence"/>
</dbReference>
<protein>
    <recommendedName>
        <fullName evidence="5">HTH gntR-type domain-containing protein</fullName>
    </recommendedName>
</protein>
<dbReference type="InterPro" id="IPR050679">
    <property type="entry name" value="Bact_HTH_transcr_reg"/>
</dbReference>
<keyword evidence="2" id="KW-0238">DNA-binding</keyword>
<proteinExistence type="predicted"/>
<sequence length="142" mass="15401">MQADLPGSTSIASMAEQGLDPDDSRSPYRQVAEQLRRKIVEGEYAAGDKLPSRRELCEIFGVAPMTAENAVRELRTAGLVVSRKGSGVYVRTHPGRTSVPVGEVENLVDEIENRIATYATLSGTATATDIIERVRALLMKAK</sequence>
<evidence type="ECO:0000256" key="4">
    <source>
        <dbReference type="SAM" id="MobiDB-lite"/>
    </source>
</evidence>
<dbReference type="InterPro" id="IPR000524">
    <property type="entry name" value="Tscrpt_reg_HTH_GntR"/>
</dbReference>
<feature type="domain" description="HTH gntR-type" evidence="5">
    <location>
        <begin position="25"/>
        <end position="93"/>
    </location>
</feature>
<accession>A0ABN2SA64</accession>
<dbReference type="InterPro" id="IPR036388">
    <property type="entry name" value="WH-like_DNA-bd_sf"/>
</dbReference>
<dbReference type="Pfam" id="PF00392">
    <property type="entry name" value="GntR"/>
    <property type="match status" value="1"/>
</dbReference>
<evidence type="ECO:0000259" key="5">
    <source>
        <dbReference type="PROSITE" id="PS50949"/>
    </source>
</evidence>
<evidence type="ECO:0000256" key="1">
    <source>
        <dbReference type="ARBA" id="ARBA00023015"/>
    </source>
</evidence>
<dbReference type="CDD" id="cd07377">
    <property type="entry name" value="WHTH_GntR"/>
    <property type="match status" value="1"/>
</dbReference>
<name>A0ABN2SA64_9PSEU</name>
<feature type="region of interest" description="Disordered" evidence="4">
    <location>
        <begin position="1"/>
        <end position="28"/>
    </location>
</feature>
<evidence type="ECO:0000313" key="7">
    <source>
        <dbReference type="Proteomes" id="UP001501116"/>
    </source>
</evidence>
<dbReference type="PROSITE" id="PS50949">
    <property type="entry name" value="HTH_GNTR"/>
    <property type="match status" value="1"/>
</dbReference>
<dbReference type="SUPFAM" id="SSF46785">
    <property type="entry name" value="Winged helix' DNA-binding domain"/>
    <property type="match status" value="1"/>
</dbReference>
<keyword evidence="3" id="KW-0804">Transcription</keyword>
<evidence type="ECO:0000313" key="6">
    <source>
        <dbReference type="EMBL" id="GAA1982856.1"/>
    </source>
</evidence>
<gene>
    <name evidence="6" type="ORF">GCM10009754_69800</name>
</gene>
<dbReference type="InterPro" id="IPR036390">
    <property type="entry name" value="WH_DNA-bd_sf"/>
</dbReference>
<evidence type="ECO:0000256" key="2">
    <source>
        <dbReference type="ARBA" id="ARBA00023125"/>
    </source>
</evidence>
<evidence type="ECO:0000256" key="3">
    <source>
        <dbReference type="ARBA" id="ARBA00023163"/>
    </source>
</evidence>
<dbReference type="PANTHER" id="PTHR44846">
    <property type="entry name" value="MANNOSYL-D-GLYCERATE TRANSPORT/METABOLISM SYSTEM REPRESSOR MNGR-RELATED"/>
    <property type="match status" value="1"/>
</dbReference>